<feature type="transmembrane region" description="Helical" evidence="1">
    <location>
        <begin position="89"/>
        <end position="107"/>
    </location>
</feature>
<dbReference type="InterPro" id="IPR036595">
    <property type="entry name" value="A-macroglobulin_rcpt-bd_sf"/>
</dbReference>
<keyword evidence="1" id="KW-0472">Membrane</keyword>
<evidence type="ECO:0000313" key="3">
    <source>
        <dbReference type="EMBL" id="GFR87650.1"/>
    </source>
</evidence>
<feature type="domain" description="Alpha-macroglobulin receptor-binding" evidence="2">
    <location>
        <begin position="1"/>
        <end position="47"/>
    </location>
</feature>
<organism evidence="3 4">
    <name type="scientific">Elysia marginata</name>
    <dbReference type="NCBI Taxonomy" id="1093978"/>
    <lineage>
        <taxon>Eukaryota</taxon>
        <taxon>Metazoa</taxon>
        <taxon>Spiralia</taxon>
        <taxon>Lophotrochozoa</taxon>
        <taxon>Mollusca</taxon>
        <taxon>Gastropoda</taxon>
        <taxon>Heterobranchia</taxon>
        <taxon>Euthyneura</taxon>
        <taxon>Panpulmonata</taxon>
        <taxon>Sacoglossa</taxon>
        <taxon>Placobranchoidea</taxon>
        <taxon>Plakobranchidae</taxon>
        <taxon>Elysia</taxon>
    </lineage>
</organism>
<dbReference type="SUPFAM" id="SSF49410">
    <property type="entry name" value="Alpha-macroglobulin receptor domain"/>
    <property type="match status" value="1"/>
</dbReference>
<keyword evidence="1" id="KW-0812">Transmembrane</keyword>
<dbReference type="AlphaFoldDB" id="A0AAV4GTI2"/>
<gene>
    <name evidence="3" type="ORF">ElyMa_004228500</name>
</gene>
<proteinExistence type="predicted"/>
<evidence type="ECO:0000259" key="2">
    <source>
        <dbReference type="Pfam" id="PF07677"/>
    </source>
</evidence>
<dbReference type="EMBL" id="BMAT01008554">
    <property type="protein sequence ID" value="GFR87650.1"/>
    <property type="molecule type" value="Genomic_DNA"/>
</dbReference>
<evidence type="ECO:0000256" key="1">
    <source>
        <dbReference type="SAM" id="Phobius"/>
    </source>
</evidence>
<dbReference type="GO" id="GO:0005576">
    <property type="term" value="C:extracellular region"/>
    <property type="evidence" value="ECO:0007669"/>
    <property type="project" value="InterPro"/>
</dbReference>
<dbReference type="Pfam" id="PF07677">
    <property type="entry name" value="A2M_recep"/>
    <property type="match status" value="1"/>
</dbReference>
<evidence type="ECO:0000313" key="4">
    <source>
        <dbReference type="Proteomes" id="UP000762676"/>
    </source>
</evidence>
<dbReference type="InterPro" id="IPR009048">
    <property type="entry name" value="A-macroglobulin_rcpt-bd"/>
</dbReference>
<reference evidence="3 4" key="1">
    <citation type="journal article" date="2021" name="Elife">
        <title>Chloroplast acquisition without the gene transfer in kleptoplastic sea slugs, Plakobranchus ocellatus.</title>
        <authorList>
            <person name="Maeda T."/>
            <person name="Takahashi S."/>
            <person name="Yoshida T."/>
            <person name="Shimamura S."/>
            <person name="Takaki Y."/>
            <person name="Nagai Y."/>
            <person name="Toyoda A."/>
            <person name="Suzuki Y."/>
            <person name="Arimoto A."/>
            <person name="Ishii H."/>
            <person name="Satoh N."/>
            <person name="Nishiyama T."/>
            <person name="Hasebe M."/>
            <person name="Maruyama T."/>
            <person name="Minagawa J."/>
            <person name="Obokata J."/>
            <person name="Shigenobu S."/>
        </authorList>
    </citation>
    <scope>NUCLEOTIDE SEQUENCE [LARGE SCALE GENOMIC DNA]</scope>
</reference>
<accession>A0AAV4GTI2</accession>
<dbReference type="Proteomes" id="UP000762676">
    <property type="component" value="Unassembled WGS sequence"/>
</dbReference>
<name>A0AAV4GTI2_9GAST</name>
<protein>
    <recommendedName>
        <fullName evidence="2">Alpha-macroglobulin receptor-binding domain-containing protein</fullName>
    </recommendedName>
</protein>
<dbReference type="Gene3D" id="2.60.40.690">
    <property type="entry name" value="Alpha-macroglobulin, receptor-binding domain"/>
    <property type="match status" value="1"/>
</dbReference>
<keyword evidence="1" id="KW-1133">Transmembrane helix</keyword>
<sequence>MSILAVEIPPGYSPDQEKLKEAPKVSKVEVKEGFINIYFNSDVCISIVPSSVTSNSRNSKASCDIAVGVVLAAAAAVVVVVGGGGGGGVKVVVGGVVEVVVIVVGVVEE</sequence>
<comment type="caution">
    <text evidence="3">The sequence shown here is derived from an EMBL/GenBank/DDBJ whole genome shotgun (WGS) entry which is preliminary data.</text>
</comment>
<feature type="transmembrane region" description="Helical" evidence="1">
    <location>
        <begin position="65"/>
        <end position="83"/>
    </location>
</feature>
<keyword evidence="4" id="KW-1185">Reference proteome</keyword>